<protein>
    <submittedName>
        <fullName evidence="2">Putative Cell polarity protein alp11</fullName>
    </submittedName>
</protein>
<dbReference type="AlphaFoldDB" id="H0EG35"/>
<proteinExistence type="predicted"/>
<dbReference type="GO" id="GO:0007021">
    <property type="term" value="P:tubulin complex assembly"/>
    <property type="evidence" value="ECO:0007669"/>
    <property type="project" value="InterPro"/>
</dbReference>
<sequence length="118" mass="12826">MSVQTAADIPLLVSSENASTERRITPSWTIGQLKAKLEPVTGIPPLAQKLTLRHGNQSTVIEASDEENTQLAKFPLAPYAEILVLSTPNGRTEKTTVYPYDQPSKLLTAPAVLPNVFK</sequence>
<dbReference type="Gene3D" id="3.10.20.90">
    <property type="entry name" value="Phosphatidylinositol 3-kinase Catalytic Subunit, Chain A, domain 1"/>
    <property type="match status" value="1"/>
</dbReference>
<dbReference type="CDD" id="cd01789">
    <property type="entry name" value="Ubl_TBCB"/>
    <property type="match status" value="1"/>
</dbReference>
<dbReference type="GO" id="GO:0043014">
    <property type="term" value="F:alpha-tubulin binding"/>
    <property type="evidence" value="ECO:0007669"/>
    <property type="project" value="InterPro"/>
</dbReference>
<dbReference type="InterPro" id="IPR000626">
    <property type="entry name" value="Ubiquitin-like_dom"/>
</dbReference>
<evidence type="ECO:0000313" key="3">
    <source>
        <dbReference type="Proteomes" id="UP000005446"/>
    </source>
</evidence>
<dbReference type="Pfam" id="PF14560">
    <property type="entry name" value="Ubiquitin_2"/>
    <property type="match status" value="1"/>
</dbReference>
<feature type="domain" description="Ubiquitin-like" evidence="1">
    <location>
        <begin position="9"/>
        <end position="84"/>
    </location>
</feature>
<dbReference type="Proteomes" id="UP000005446">
    <property type="component" value="Unassembled WGS sequence"/>
</dbReference>
<dbReference type="EMBL" id="AGUE01000023">
    <property type="protein sequence ID" value="EHL02370.1"/>
    <property type="molecule type" value="Genomic_DNA"/>
</dbReference>
<dbReference type="InParanoid" id="H0EG35"/>
<comment type="caution">
    <text evidence="2">The sequence shown here is derived from an EMBL/GenBank/DDBJ whole genome shotgun (WGS) entry which is preliminary data.</text>
</comment>
<accession>H0EG35</accession>
<dbReference type="InterPro" id="IPR029071">
    <property type="entry name" value="Ubiquitin-like_domsf"/>
</dbReference>
<gene>
    <name evidence="2" type="ORF">M7I_1443</name>
</gene>
<evidence type="ECO:0000259" key="1">
    <source>
        <dbReference type="Pfam" id="PF14560"/>
    </source>
</evidence>
<dbReference type="InterPro" id="IPR045172">
    <property type="entry name" value="TBCB_Ubl"/>
</dbReference>
<name>H0EG35_GLAL7</name>
<dbReference type="HOGENOM" id="CLU_2073408_0_0_1"/>
<dbReference type="OrthoDB" id="5295208at2759"/>
<reference evidence="2 3" key="1">
    <citation type="journal article" date="2012" name="Eukaryot. Cell">
        <title>Genome sequence of the fungus Glarea lozoyensis: the first genome sequence of a species from the Helotiaceae family.</title>
        <authorList>
            <person name="Youssar L."/>
            <person name="Gruening B.A."/>
            <person name="Erxleben A."/>
            <person name="Guenther S."/>
            <person name="Huettel W."/>
        </authorList>
    </citation>
    <scope>NUCLEOTIDE SEQUENCE [LARGE SCALE GENOMIC DNA]</scope>
    <source>
        <strain evidence="3">ATCC 74030 / MF5533</strain>
    </source>
</reference>
<organism evidence="2 3">
    <name type="scientific">Glarea lozoyensis (strain ATCC 74030 / MF5533)</name>
    <dbReference type="NCBI Taxonomy" id="1104152"/>
    <lineage>
        <taxon>Eukaryota</taxon>
        <taxon>Fungi</taxon>
        <taxon>Dikarya</taxon>
        <taxon>Ascomycota</taxon>
        <taxon>Pezizomycotina</taxon>
        <taxon>Leotiomycetes</taxon>
        <taxon>Helotiales</taxon>
        <taxon>Helotiaceae</taxon>
        <taxon>Glarea</taxon>
    </lineage>
</organism>
<dbReference type="GO" id="GO:0007023">
    <property type="term" value="P:post-chaperonin tubulin folding pathway"/>
    <property type="evidence" value="ECO:0007669"/>
    <property type="project" value="InterPro"/>
</dbReference>
<keyword evidence="3" id="KW-1185">Reference proteome</keyword>
<dbReference type="SUPFAM" id="SSF54236">
    <property type="entry name" value="Ubiquitin-like"/>
    <property type="match status" value="1"/>
</dbReference>
<evidence type="ECO:0000313" key="2">
    <source>
        <dbReference type="EMBL" id="EHL02370.1"/>
    </source>
</evidence>